<comment type="subcellular location">
    <subcellularLocation>
        <location evidence="1 5">Nucleus</location>
    </subcellularLocation>
</comment>
<evidence type="ECO:0000313" key="9">
    <source>
        <dbReference type="EMBL" id="KAK4268916.1"/>
    </source>
</evidence>
<feature type="compositionally biased region" description="Basic and acidic residues" evidence="7">
    <location>
        <begin position="269"/>
        <end position="278"/>
    </location>
</feature>
<name>A0AAE1MQA5_9FABA</name>
<dbReference type="Proteomes" id="UP001293593">
    <property type="component" value="Unassembled WGS sequence"/>
</dbReference>
<feature type="compositionally biased region" description="Basic and acidic residues" evidence="7">
    <location>
        <begin position="295"/>
        <end position="311"/>
    </location>
</feature>
<dbReference type="GO" id="GO:0005634">
    <property type="term" value="C:nucleus"/>
    <property type="evidence" value="ECO:0007669"/>
    <property type="project" value="UniProtKB-SubCell"/>
</dbReference>
<dbReference type="InterPro" id="IPR011598">
    <property type="entry name" value="bHLH_dom"/>
</dbReference>
<dbReference type="SUPFAM" id="SSF47459">
    <property type="entry name" value="HLH, helix-loop-helix DNA-binding domain"/>
    <property type="match status" value="1"/>
</dbReference>
<keyword evidence="3 5" id="KW-0804">Transcription</keyword>
<dbReference type="GO" id="GO:0000976">
    <property type="term" value="F:transcription cis-regulatory region binding"/>
    <property type="evidence" value="ECO:0007669"/>
    <property type="project" value="TreeGrafter"/>
</dbReference>
<evidence type="ECO:0000256" key="4">
    <source>
        <dbReference type="ARBA" id="ARBA00023242"/>
    </source>
</evidence>
<comment type="caution">
    <text evidence="9">The sequence shown here is derived from an EMBL/GenBank/DDBJ whole genome shotgun (WGS) entry which is preliminary data.</text>
</comment>
<dbReference type="InterPro" id="IPR036638">
    <property type="entry name" value="HLH_DNA-bd_sf"/>
</dbReference>
<gene>
    <name evidence="9" type="ORF">QN277_022143</name>
</gene>
<evidence type="ECO:0000256" key="5">
    <source>
        <dbReference type="RuleBase" id="RU369104"/>
    </source>
</evidence>
<dbReference type="GO" id="GO:0003700">
    <property type="term" value="F:DNA-binding transcription factor activity"/>
    <property type="evidence" value="ECO:0007669"/>
    <property type="project" value="InterPro"/>
</dbReference>
<evidence type="ECO:0000256" key="2">
    <source>
        <dbReference type="ARBA" id="ARBA00023015"/>
    </source>
</evidence>
<dbReference type="Pfam" id="PF22754">
    <property type="entry name" value="bHLH-TF_ACT-like_plant"/>
    <property type="match status" value="1"/>
</dbReference>
<protein>
    <recommendedName>
        <fullName evidence="5">Transcription factor</fullName>
        <shortName evidence="5">bHLH transcription factor</shortName>
    </recommendedName>
    <alternativeName>
        <fullName evidence="5">Basic helix-loop-helix protein</fullName>
    </alternativeName>
</protein>
<evidence type="ECO:0000256" key="7">
    <source>
        <dbReference type="SAM" id="MobiDB-lite"/>
    </source>
</evidence>
<dbReference type="GO" id="GO:0046983">
    <property type="term" value="F:protein dimerization activity"/>
    <property type="evidence" value="ECO:0007669"/>
    <property type="project" value="InterPro"/>
</dbReference>
<dbReference type="InterPro" id="IPR045084">
    <property type="entry name" value="AIB/MYC-like"/>
</dbReference>
<dbReference type="Pfam" id="PF00010">
    <property type="entry name" value="HLH"/>
    <property type="match status" value="1"/>
</dbReference>
<feature type="compositionally biased region" description="Pro residues" evidence="7">
    <location>
        <begin position="20"/>
        <end position="29"/>
    </location>
</feature>
<proteinExistence type="predicted"/>
<accession>A0AAE1MQA5</accession>
<evidence type="ECO:0000256" key="6">
    <source>
        <dbReference type="SAM" id="Coils"/>
    </source>
</evidence>
<dbReference type="InterPro" id="IPR025610">
    <property type="entry name" value="MYC/MYB_N"/>
</dbReference>
<dbReference type="AlphaFoldDB" id="A0AAE1MQA5"/>
<evidence type="ECO:0000256" key="1">
    <source>
        <dbReference type="ARBA" id="ARBA00004123"/>
    </source>
</evidence>
<keyword evidence="4 5" id="KW-0539">Nucleus</keyword>
<reference evidence="9" key="1">
    <citation type="submission" date="2023-10" db="EMBL/GenBank/DDBJ databases">
        <title>Chromosome-level genome of the transformable northern wattle, Acacia crassicarpa.</title>
        <authorList>
            <person name="Massaro I."/>
            <person name="Sinha N.R."/>
            <person name="Poethig S."/>
            <person name="Leichty A.R."/>
        </authorList>
    </citation>
    <scope>NUCLEOTIDE SEQUENCE</scope>
    <source>
        <strain evidence="9">Acra3RX</strain>
        <tissue evidence="9">Leaf</tissue>
    </source>
</reference>
<keyword evidence="6" id="KW-0175">Coiled coil</keyword>
<feature type="coiled-coil region" evidence="6">
    <location>
        <begin position="339"/>
        <end position="366"/>
    </location>
</feature>
<dbReference type="InterPro" id="IPR054502">
    <property type="entry name" value="bHLH-TF_ACT-like_plant"/>
</dbReference>
<evidence type="ECO:0000256" key="3">
    <source>
        <dbReference type="ARBA" id="ARBA00023163"/>
    </source>
</evidence>
<evidence type="ECO:0000313" key="10">
    <source>
        <dbReference type="Proteomes" id="UP001293593"/>
    </source>
</evidence>
<dbReference type="PANTHER" id="PTHR11514:SF40">
    <property type="entry name" value="TRANSCRIPTION FACTOR BHLH14"/>
    <property type="match status" value="1"/>
</dbReference>
<dbReference type="EMBL" id="JAWXYG010000006">
    <property type="protein sequence ID" value="KAK4268916.1"/>
    <property type="molecule type" value="Genomic_DNA"/>
</dbReference>
<feature type="region of interest" description="Disordered" evidence="7">
    <location>
        <begin position="240"/>
        <end position="311"/>
    </location>
</feature>
<feature type="domain" description="BHLH" evidence="8">
    <location>
        <begin position="300"/>
        <end position="349"/>
    </location>
</feature>
<dbReference type="PANTHER" id="PTHR11514">
    <property type="entry name" value="MYC"/>
    <property type="match status" value="1"/>
</dbReference>
<feature type="region of interest" description="Disordered" evidence="7">
    <location>
        <begin position="1"/>
        <end position="35"/>
    </location>
</feature>
<feature type="compositionally biased region" description="Low complexity" evidence="7">
    <location>
        <begin position="1"/>
        <end position="19"/>
    </location>
</feature>
<dbReference type="Gene3D" id="4.10.280.10">
    <property type="entry name" value="Helix-loop-helix DNA-binding domain"/>
    <property type="match status" value="1"/>
</dbReference>
<keyword evidence="10" id="KW-1185">Reference proteome</keyword>
<dbReference type="PROSITE" id="PS50888">
    <property type="entry name" value="BHLH"/>
    <property type="match status" value="1"/>
</dbReference>
<keyword evidence="2 5" id="KW-0805">Transcription regulation</keyword>
<dbReference type="SMART" id="SM00353">
    <property type="entry name" value="HLH"/>
    <property type="match status" value="1"/>
</dbReference>
<evidence type="ECO:0000259" key="8">
    <source>
        <dbReference type="PROSITE" id="PS50888"/>
    </source>
</evidence>
<organism evidence="9 10">
    <name type="scientific">Acacia crassicarpa</name>
    <name type="common">northern wattle</name>
    <dbReference type="NCBI Taxonomy" id="499986"/>
    <lineage>
        <taxon>Eukaryota</taxon>
        <taxon>Viridiplantae</taxon>
        <taxon>Streptophyta</taxon>
        <taxon>Embryophyta</taxon>
        <taxon>Tracheophyta</taxon>
        <taxon>Spermatophyta</taxon>
        <taxon>Magnoliopsida</taxon>
        <taxon>eudicotyledons</taxon>
        <taxon>Gunneridae</taxon>
        <taxon>Pentapetalae</taxon>
        <taxon>rosids</taxon>
        <taxon>fabids</taxon>
        <taxon>Fabales</taxon>
        <taxon>Fabaceae</taxon>
        <taxon>Caesalpinioideae</taxon>
        <taxon>mimosoid clade</taxon>
        <taxon>Acacieae</taxon>
        <taxon>Acacia</taxon>
    </lineage>
</organism>
<sequence length="483" mass="54185">MDDLPLYHSSPSSLLSFSHSPPPPPPPSSSPLQNKLQPLLQSQPHSWLYAIFWQTSHDDRARFRLSWAHGHFHGSDHHLPRHNNNNNLFKGLESLVDDNLNDAEWFYVMSLTRTFPLSPDSSAASLPSKAFSSGSPLWLNISHQDLQFHGCDRAKEASLHGIRTLICVPTSHGVLEMGSTEIIPKNSTLIQQVKSLYGSSDLITPLLTPSDNQPEKVDFLDVDETISFADIGIITDPPEVEDEKTLVNSSCGNNKSRKKDPRLPLRSYVDSEHSHSDSDGPIIEKTPPKKRGRKPGVERETPLNHVEAERQRREKLNHRFYALRAAVPHVTRMDKASLLSDAVSYINELKAKIEKLESQAQRESTIMNSGRKVKLEMADTVESTVEQARPSGRCLRQGWGLTGLEVDVRIMGPDAMIRVQSENRNHPGARLMDALRDLELRVHHASMSCVNDIMLQDVVVKIPQGLRSDENLIKSAILRRLDS</sequence>
<dbReference type="Pfam" id="PF14215">
    <property type="entry name" value="bHLH-MYC_N"/>
    <property type="match status" value="1"/>
</dbReference>